<keyword evidence="12" id="KW-0812">Transmembrane</keyword>
<keyword evidence="9" id="KW-0456">Lyase</keyword>
<evidence type="ECO:0000313" key="15">
    <source>
        <dbReference type="Proteomes" id="UP001211065"/>
    </source>
</evidence>
<dbReference type="SUPFAM" id="SSF48557">
    <property type="entry name" value="L-aspartase-like"/>
    <property type="match status" value="1"/>
</dbReference>
<comment type="pathway">
    <text evidence="2">Purine metabolism; IMP biosynthesis via de novo pathway; 5-amino-1-(5-phospho-D-ribosyl)imidazole-4-carboxamide from 5-amino-1-(5-phospho-D-ribosyl)imidazole-4-carboxylate: step 2/2.</text>
</comment>
<name>A0AAD5U4V7_9FUNG</name>
<dbReference type="CDD" id="cd03302">
    <property type="entry name" value="Adenylsuccinate_lyase_2"/>
    <property type="match status" value="1"/>
</dbReference>
<comment type="similarity">
    <text evidence="4">Belongs to the lyase 1 family. Adenylosuccinate lyase subfamily.</text>
</comment>
<proteinExistence type="inferred from homology"/>
<evidence type="ECO:0000256" key="4">
    <source>
        <dbReference type="ARBA" id="ARBA00008273"/>
    </source>
</evidence>
<sequence>MATPTQNRYQSPLTSRYASPEMAYNFSDQNKFSTWRKLWLVLAKSQKELGLKDITDEALKEMEQNLTQIDFVLAAEEEKRRRHDVMAHVHTFGVACPSAAAIIHLGATSCYVTDNSELIMMRDALDMIIPKLASCIEKLAKFSEKYKDLPTLGFTHFQPAQLTTVGKRATLWLQDLLMDLRNISRTRKDLYFRGVKGTTGTQASFLTLFNGDHDKVEKLDELVTEKVGFPEAYQVKDKLKIDLDVLSTLSSFGASAHKIASDIRLLAHLKELEEPFEKDQIGKKVLRSNLASSNVQHTAAVQWMERTLDDSANRRITIPEAFLTADIVLSLLQNIFDGMVVYPSVIHRRILQELPFMATENIIMEIVKQGGDRQQCHEEIRVLSHQAARMVKEEGKENDLIERIKKTEYFKGIWGKLDELLDPKTFIGRAPQQVEKFLKTKVSVALGPYSKQLETGVKQILLILKHLAVCDTPPAWSCYDFCFKNVTIEFNGDSAILIPHIVSGTPCDRKEFCQIQAFSLDKNSNGYTRRYLNSTTHGVSQKIELQNNLLISVNEYDASETFPAGECYSALKPVVLAATPLENAKSDSKIGLHIGIAIPIVLLLVAAFVIFYFWYKKRKNAENEVVKNDEETVKVEPLAPFLMHPRYVAIADYQPILDDELYVKLNNSIS</sequence>
<evidence type="ECO:0000256" key="6">
    <source>
        <dbReference type="ARBA" id="ARBA00012339"/>
    </source>
</evidence>
<accession>A0AAD5U4V7</accession>
<evidence type="ECO:0000256" key="3">
    <source>
        <dbReference type="ARBA" id="ARBA00004734"/>
    </source>
</evidence>
<evidence type="ECO:0000313" key="14">
    <source>
        <dbReference type="EMBL" id="KAJ3219656.1"/>
    </source>
</evidence>
<evidence type="ECO:0000256" key="5">
    <source>
        <dbReference type="ARBA" id="ARBA00011668"/>
    </source>
</evidence>
<dbReference type="Gene3D" id="1.20.200.10">
    <property type="entry name" value="Fumarase/aspartase (Central domain)"/>
    <property type="match status" value="2"/>
</dbReference>
<dbReference type="Pfam" id="PF10397">
    <property type="entry name" value="ADSL_C"/>
    <property type="match status" value="1"/>
</dbReference>
<dbReference type="EMBL" id="JADGJW010000331">
    <property type="protein sequence ID" value="KAJ3219656.1"/>
    <property type="molecule type" value="Genomic_DNA"/>
</dbReference>
<comment type="catalytic activity">
    <reaction evidence="1">
        <text>(2S)-2-[5-amino-1-(5-phospho-beta-D-ribosyl)imidazole-4-carboxamido]succinate = 5-amino-1-(5-phospho-beta-D-ribosyl)imidazole-4-carboxamide + fumarate</text>
        <dbReference type="Rhea" id="RHEA:23920"/>
        <dbReference type="ChEBI" id="CHEBI:29806"/>
        <dbReference type="ChEBI" id="CHEBI:58443"/>
        <dbReference type="ChEBI" id="CHEBI:58475"/>
        <dbReference type="EC" id="4.3.2.2"/>
    </reaction>
</comment>
<feature type="domain" description="Adenylosuccinate lyase C-terminal" evidence="13">
    <location>
        <begin position="354"/>
        <end position="438"/>
    </location>
</feature>
<keyword evidence="12" id="KW-0472">Membrane</keyword>
<dbReference type="InterPro" id="IPR019468">
    <property type="entry name" value="AdenyloSucc_lyase_C"/>
</dbReference>
<dbReference type="InterPro" id="IPR022761">
    <property type="entry name" value="Fumarate_lyase_N"/>
</dbReference>
<dbReference type="Gene3D" id="1.10.40.30">
    <property type="entry name" value="Fumarase/aspartase (C-terminal domain)"/>
    <property type="match status" value="1"/>
</dbReference>
<evidence type="ECO:0000256" key="1">
    <source>
        <dbReference type="ARBA" id="ARBA00000598"/>
    </source>
</evidence>
<dbReference type="FunFam" id="1.10.275.60:FF:000001">
    <property type="entry name" value="Adenylosuccinate lyase"/>
    <property type="match status" value="1"/>
</dbReference>
<evidence type="ECO:0000256" key="12">
    <source>
        <dbReference type="SAM" id="Phobius"/>
    </source>
</evidence>
<evidence type="ECO:0000256" key="7">
    <source>
        <dbReference type="ARBA" id="ARBA00017058"/>
    </source>
</evidence>
<evidence type="ECO:0000256" key="2">
    <source>
        <dbReference type="ARBA" id="ARBA00004706"/>
    </source>
</evidence>
<dbReference type="GO" id="GO:0004018">
    <property type="term" value="F:N6-(1,2-dicarboxyethyl)AMP AMP-lyase (fumarate-forming) activity"/>
    <property type="evidence" value="ECO:0007669"/>
    <property type="project" value="TreeGrafter"/>
</dbReference>
<comment type="pathway">
    <text evidence="3">Purine metabolism; AMP biosynthesis via de novo pathway; AMP from IMP: step 2/2.</text>
</comment>
<comment type="subunit">
    <text evidence="5">Homotetramer. Residues from neighboring subunits contribute catalytic and substrate-binding residues to each active site.</text>
</comment>
<dbReference type="AlphaFoldDB" id="A0AAD5U4V7"/>
<dbReference type="Pfam" id="PF00206">
    <property type="entry name" value="Lyase_1"/>
    <property type="match status" value="1"/>
</dbReference>
<dbReference type="GO" id="GO:0005829">
    <property type="term" value="C:cytosol"/>
    <property type="evidence" value="ECO:0007669"/>
    <property type="project" value="TreeGrafter"/>
</dbReference>
<organism evidence="14 15">
    <name type="scientific">Clydaea vesicula</name>
    <dbReference type="NCBI Taxonomy" id="447962"/>
    <lineage>
        <taxon>Eukaryota</taxon>
        <taxon>Fungi</taxon>
        <taxon>Fungi incertae sedis</taxon>
        <taxon>Chytridiomycota</taxon>
        <taxon>Chytridiomycota incertae sedis</taxon>
        <taxon>Chytridiomycetes</taxon>
        <taxon>Lobulomycetales</taxon>
        <taxon>Lobulomycetaceae</taxon>
        <taxon>Clydaea</taxon>
    </lineage>
</organism>
<comment type="caution">
    <text evidence="14">The sequence shown here is derived from an EMBL/GenBank/DDBJ whole genome shotgun (WGS) entry which is preliminary data.</text>
</comment>
<dbReference type="Proteomes" id="UP001211065">
    <property type="component" value="Unassembled WGS sequence"/>
</dbReference>
<dbReference type="PANTHER" id="PTHR43172:SF1">
    <property type="entry name" value="ADENYLOSUCCINATE LYASE"/>
    <property type="match status" value="1"/>
</dbReference>
<evidence type="ECO:0000256" key="8">
    <source>
        <dbReference type="ARBA" id="ARBA00022755"/>
    </source>
</evidence>
<dbReference type="PANTHER" id="PTHR43172">
    <property type="entry name" value="ADENYLOSUCCINATE LYASE"/>
    <property type="match status" value="1"/>
</dbReference>
<dbReference type="GO" id="GO:0044208">
    <property type="term" value="P:'de novo' AMP biosynthetic process"/>
    <property type="evidence" value="ECO:0007669"/>
    <property type="project" value="TreeGrafter"/>
</dbReference>
<dbReference type="InterPro" id="IPR008948">
    <property type="entry name" value="L-Aspartase-like"/>
</dbReference>
<comment type="catalytic activity">
    <reaction evidence="11">
        <text>N(6)-(1,2-dicarboxyethyl)-AMP = fumarate + AMP</text>
        <dbReference type="Rhea" id="RHEA:16853"/>
        <dbReference type="ChEBI" id="CHEBI:29806"/>
        <dbReference type="ChEBI" id="CHEBI:57567"/>
        <dbReference type="ChEBI" id="CHEBI:456215"/>
        <dbReference type="EC" id="4.3.2.2"/>
    </reaction>
</comment>
<dbReference type="GO" id="GO:0070626">
    <property type="term" value="F:(S)-2-(5-amino-1-(5-phospho-D-ribosyl)imidazole-4-carboxamido) succinate lyase (fumarate-forming) activity"/>
    <property type="evidence" value="ECO:0007669"/>
    <property type="project" value="TreeGrafter"/>
</dbReference>
<evidence type="ECO:0000256" key="9">
    <source>
        <dbReference type="ARBA" id="ARBA00023239"/>
    </source>
</evidence>
<keyword evidence="12" id="KW-1133">Transmembrane helix</keyword>
<dbReference type="EC" id="4.3.2.2" evidence="6"/>
<dbReference type="FunFam" id="1.10.40.30:FF:000005">
    <property type="entry name" value="Adenylosuccinate lyase"/>
    <property type="match status" value="1"/>
</dbReference>
<feature type="transmembrane region" description="Helical" evidence="12">
    <location>
        <begin position="590"/>
        <end position="615"/>
    </location>
</feature>
<reference evidence="14" key="1">
    <citation type="submission" date="2020-05" db="EMBL/GenBank/DDBJ databases">
        <title>Phylogenomic resolution of chytrid fungi.</title>
        <authorList>
            <person name="Stajich J.E."/>
            <person name="Amses K."/>
            <person name="Simmons R."/>
            <person name="Seto K."/>
            <person name="Myers J."/>
            <person name="Bonds A."/>
            <person name="Quandt C.A."/>
            <person name="Barry K."/>
            <person name="Liu P."/>
            <person name="Grigoriev I."/>
            <person name="Longcore J.E."/>
            <person name="James T.Y."/>
        </authorList>
    </citation>
    <scope>NUCLEOTIDE SEQUENCE</scope>
    <source>
        <strain evidence="14">JEL0476</strain>
    </source>
</reference>
<evidence type="ECO:0000256" key="11">
    <source>
        <dbReference type="ARBA" id="ARBA00047513"/>
    </source>
</evidence>
<keyword evidence="15" id="KW-1185">Reference proteome</keyword>
<dbReference type="Gene3D" id="1.10.275.60">
    <property type="match status" value="1"/>
</dbReference>
<keyword evidence="8" id="KW-0658">Purine biosynthesis</keyword>
<evidence type="ECO:0000259" key="13">
    <source>
        <dbReference type="SMART" id="SM00998"/>
    </source>
</evidence>
<dbReference type="SMART" id="SM00998">
    <property type="entry name" value="ADSL_C"/>
    <property type="match status" value="1"/>
</dbReference>
<evidence type="ECO:0000256" key="10">
    <source>
        <dbReference type="ARBA" id="ARBA00030717"/>
    </source>
</evidence>
<protein>
    <recommendedName>
        <fullName evidence="7">Adenylosuccinate lyase</fullName>
        <ecNumber evidence="6">4.3.2.2</ecNumber>
    </recommendedName>
    <alternativeName>
        <fullName evidence="10">Adenylosuccinase</fullName>
    </alternativeName>
</protein>
<gene>
    <name evidence="14" type="ORF">HK099_004621</name>
</gene>